<name>A0AAN7W8Y0_9PEZI</name>
<accession>A0AAN7W8Y0</accession>
<evidence type="ECO:0000313" key="9">
    <source>
        <dbReference type="Proteomes" id="UP001310594"/>
    </source>
</evidence>
<comment type="subcellular location">
    <subcellularLocation>
        <location evidence="1">Nucleus</location>
    </subcellularLocation>
</comment>
<dbReference type="GO" id="GO:0033260">
    <property type="term" value="P:nuclear DNA replication"/>
    <property type="evidence" value="ECO:0007669"/>
    <property type="project" value="TreeGrafter"/>
</dbReference>
<dbReference type="GO" id="GO:0003676">
    <property type="term" value="F:nucleic acid binding"/>
    <property type="evidence" value="ECO:0007669"/>
    <property type="project" value="InterPro"/>
</dbReference>
<evidence type="ECO:0000313" key="8">
    <source>
        <dbReference type="EMBL" id="KAK5701945.1"/>
    </source>
</evidence>
<feature type="region of interest" description="Disordered" evidence="7">
    <location>
        <begin position="53"/>
        <end position="111"/>
    </location>
</feature>
<feature type="region of interest" description="Disordered" evidence="7">
    <location>
        <begin position="277"/>
        <end position="350"/>
    </location>
</feature>
<dbReference type="GO" id="GO:0044773">
    <property type="term" value="P:mitotic DNA damage checkpoint signaling"/>
    <property type="evidence" value="ECO:0007669"/>
    <property type="project" value="TreeGrafter"/>
</dbReference>
<evidence type="ECO:0000256" key="6">
    <source>
        <dbReference type="SAM" id="Coils"/>
    </source>
</evidence>
<evidence type="ECO:0008006" key="10">
    <source>
        <dbReference type="Google" id="ProtNLM"/>
    </source>
</evidence>
<proteinExistence type="predicted"/>
<evidence type="ECO:0000256" key="3">
    <source>
        <dbReference type="ARBA" id="ARBA00022771"/>
    </source>
</evidence>
<dbReference type="GO" id="GO:0008270">
    <property type="term" value="F:zinc ion binding"/>
    <property type="evidence" value="ECO:0007669"/>
    <property type="project" value="UniProtKB-KW"/>
</dbReference>
<protein>
    <recommendedName>
        <fullName evidence="10">Coiled-coil domain-containing protein 16</fullName>
    </recommendedName>
</protein>
<dbReference type="GO" id="GO:0033314">
    <property type="term" value="P:mitotic DNA replication checkpoint signaling"/>
    <property type="evidence" value="ECO:0007669"/>
    <property type="project" value="TreeGrafter"/>
</dbReference>
<dbReference type="InterPro" id="IPR040050">
    <property type="entry name" value="ZNF830-like"/>
</dbReference>
<dbReference type="GO" id="GO:0005681">
    <property type="term" value="C:spliceosomal complex"/>
    <property type="evidence" value="ECO:0007669"/>
    <property type="project" value="InterPro"/>
</dbReference>
<keyword evidence="2" id="KW-0479">Metal-binding</keyword>
<dbReference type="Proteomes" id="UP001310594">
    <property type="component" value="Unassembled WGS sequence"/>
</dbReference>
<evidence type="ECO:0000256" key="7">
    <source>
        <dbReference type="SAM" id="MobiDB-lite"/>
    </source>
</evidence>
<evidence type="ECO:0000256" key="1">
    <source>
        <dbReference type="ARBA" id="ARBA00004123"/>
    </source>
</evidence>
<dbReference type="PANTHER" id="PTHR13278:SF0">
    <property type="entry name" value="ZINC FINGER PROTEIN 830"/>
    <property type="match status" value="1"/>
</dbReference>
<dbReference type="EMBL" id="JAVRQU010000006">
    <property type="protein sequence ID" value="KAK5701945.1"/>
    <property type="molecule type" value="Genomic_DNA"/>
</dbReference>
<keyword evidence="4" id="KW-0862">Zinc</keyword>
<evidence type="ECO:0000256" key="2">
    <source>
        <dbReference type="ARBA" id="ARBA00022723"/>
    </source>
</evidence>
<feature type="compositionally biased region" description="Basic and acidic residues" evidence="7">
    <location>
        <begin position="277"/>
        <end position="294"/>
    </location>
</feature>
<comment type="caution">
    <text evidence="8">The sequence shown here is derived from an EMBL/GenBank/DDBJ whole genome shotgun (WGS) entry which is preliminary data.</text>
</comment>
<dbReference type="AlphaFoldDB" id="A0AAN7W8Y0"/>
<feature type="compositionally biased region" description="Basic and acidic residues" evidence="7">
    <location>
        <begin position="83"/>
        <end position="101"/>
    </location>
</feature>
<gene>
    <name evidence="8" type="ORF">LTR97_004763</name>
</gene>
<sequence>MADVRALLAAERASRRITHPNAAYTADGKLRCNLCEQIIKSDAAWQAHLHSTTHTLRVSRESESASRGPSKKRKALDSSPDASDERKRAKPDENEGRREVLADPPAGMEDESEKLAGLAAMARGNNAPAPVATPRVAQEFGLPQPTEVGSQSLEAAQVQSLATAQGQLLGRTFDDGGSTAQKASGDDDELAAFERELAELEERNRVAELNAEATISAAPITAEEIAAQAREEQSAQRVRRDVEIEDERDEAASALADEFDEMDVLEARLKRLRERREALRDAKGKPDDRRKRNDGAVAVDVEARQPLQVGTGKFVDADGTPTHEKEVQALTLDDDEDSESADEGWAFGHG</sequence>
<keyword evidence="6" id="KW-0175">Coiled coil</keyword>
<evidence type="ECO:0000256" key="4">
    <source>
        <dbReference type="ARBA" id="ARBA00022833"/>
    </source>
</evidence>
<evidence type="ECO:0000256" key="5">
    <source>
        <dbReference type="ARBA" id="ARBA00023242"/>
    </source>
</evidence>
<feature type="coiled-coil region" evidence="6">
    <location>
        <begin position="183"/>
        <end position="217"/>
    </location>
</feature>
<keyword evidence="3" id="KW-0863">Zinc-finger</keyword>
<dbReference type="PANTHER" id="PTHR13278">
    <property type="entry name" value="ZINC FINGER PROTEIN 830"/>
    <property type="match status" value="1"/>
</dbReference>
<organism evidence="8 9">
    <name type="scientific">Elasticomyces elasticus</name>
    <dbReference type="NCBI Taxonomy" id="574655"/>
    <lineage>
        <taxon>Eukaryota</taxon>
        <taxon>Fungi</taxon>
        <taxon>Dikarya</taxon>
        <taxon>Ascomycota</taxon>
        <taxon>Pezizomycotina</taxon>
        <taxon>Dothideomycetes</taxon>
        <taxon>Dothideomycetidae</taxon>
        <taxon>Mycosphaerellales</taxon>
        <taxon>Teratosphaeriaceae</taxon>
        <taxon>Elasticomyces</taxon>
    </lineage>
</organism>
<feature type="compositionally biased region" description="Acidic residues" evidence="7">
    <location>
        <begin position="332"/>
        <end position="342"/>
    </location>
</feature>
<keyword evidence="5" id="KW-0539">Nucleus</keyword>
<reference evidence="8" key="1">
    <citation type="submission" date="2023-08" db="EMBL/GenBank/DDBJ databases">
        <title>Black Yeasts Isolated from many extreme environments.</title>
        <authorList>
            <person name="Coleine C."/>
            <person name="Stajich J.E."/>
            <person name="Selbmann L."/>
        </authorList>
    </citation>
    <scope>NUCLEOTIDE SEQUENCE</scope>
    <source>
        <strain evidence="8">CCFEE 5810</strain>
    </source>
</reference>